<evidence type="ECO:0000256" key="1">
    <source>
        <dbReference type="SAM" id="Phobius"/>
    </source>
</evidence>
<dbReference type="EMBL" id="SFCI01000286">
    <property type="protein sequence ID" value="TFY80804.1"/>
    <property type="molecule type" value="Genomic_DNA"/>
</dbReference>
<evidence type="ECO:0000313" key="3">
    <source>
        <dbReference type="Proteomes" id="UP000298061"/>
    </source>
</evidence>
<reference evidence="2 3" key="1">
    <citation type="submission" date="2019-02" db="EMBL/GenBank/DDBJ databases">
        <title>Genome sequencing of the rare red list fungi Hericium alpestre (H. flagellum).</title>
        <authorList>
            <person name="Buettner E."/>
            <person name="Kellner H."/>
        </authorList>
    </citation>
    <scope>NUCLEOTIDE SEQUENCE [LARGE SCALE GENOMIC DNA]</scope>
    <source>
        <strain evidence="2 3">DSM 108284</strain>
    </source>
</reference>
<dbReference type="STRING" id="135208.A0A4Z0A2Y4"/>
<keyword evidence="3" id="KW-1185">Reference proteome</keyword>
<gene>
    <name evidence="2" type="ORF">EWM64_g3208</name>
</gene>
<accession>A0A4Z0A2Y4</accession>
<sequence>MVKVRRCIPTAGIAALAISIVLVLYVSFGSYMLPETTLNPFAQTSVQLDRLPQLNTSNVSEGNIPRILLVSAFFPLSQSKHSLEDYASWMKRFLGPITTDVYFFTTPGVEPMIHDLRDGLPLTVNTSFPSPFAIPPLRDFVAQYEEMHEWDRERARHSPELYATWNAKAYFLEEGLRNLVATSGVEYDYAFWSDAGSFRDEHVFSAWPDGARVEDVFAQAAQESGTPKDELIFLPIWNPPETRMRFWTEEDGPIDNEFSEGSFFGGAPAAIAWYRNLFYTYHDAYRARDLFVGKDQTLINALLTLFPSRFATVWLFGRDDLAVPLNAETPHGSCGST</sequence>
<proteinExistence type="predicted"/>
<name>A0A4Z0A2Y4_9AGAM</name>
<dbReference type="Proteomes" id="UP000298061">
    <property type="component" value="Unassembled WGS sequence"/>
</dbReference>
<evidence type="ECO:0000313" key="2">
    <source>
        <dbReference type="EMBL" id="TFY80804.1"/>
    </source>
</evidence>
<comment type="caution">
    <text evidence="2">The sequence shown here is derived from an EMBL/GenBank/DDBJ whole genome shotgun (WGS) entry which is preliminary data.</text>
</comment>
<dbReference type="AlphaFoldDB" id="A0A4Z0A2Y4"/>
<protein>
    <submittedName>
        <fullName evidence="2">Uncharacterized protein</fullName>
    </submittedName>
</protein>
<dbReference type="OrthoDB" id="411632at2759"/>
<keyword evidence="1" id="KW-0812">Transmembrane</keyword>
<feature type="non-terminal residue" evidence="2">
    <location>
        <position position="337"/>
    </location>
</feature>
<keyword evidence="1" id="KW-0472">Membrane</keyword>
<keyword evidence="1" id="KW-1133">Transmembrane helix</keyword>
<organism evidence="2 3">
    <name type="scientific">Hericium alpestre</name>
    <dbReference type="NCBI Taxonomy" id="135208"/>
    <lineage>
        <taxon>Eukaryota</taxon>
        <taxon>Fungi</taxon>
        <taxon>Dikarya</taxon>
        <taxon>Basidiomycota</taxon>
        <taxon>Agaricomycotina</taxon>
        <taxon>Agaricomycetes</taxon>
        <taxon>Russulales</taxon>
        <taxon>Hericiaceae</taxon>
        <taxon>Hericium</taxon>
    </lineage>
</organism>
<feature type="transmembrane region" description="Helical" evidence="1">
    <location>
        <begin position="12"/>
        <end position="33"/>
    </location>
</feature>